<evidence type="ECO:0000256" key="4">
    <source>
        <dbReference type="ARBA" id="ARBA00022692"/>
    </source>
</evidence>
<name>A0AAW9RKP1_9GAMM</name>
<evidence type="ECO:0000256" key="6">
    <source>
        <dbReference type="ARBA" id="ARBA00023136"/>
    </source>
</evidence>
<keyword evidence="6" id="KW-0472">Membrane</keyword>
<evidence type="ECO:0000313" key="10">
    <source>
        <dbReference type="Proteomes" id="UP001359886"/>
    </source>
</evidence>
<dbReference type="Pfam" id="PF03349">
    <property type="entry name" value="Toluene_X"/>
    <property type="match status" value="1"/>
</dbReference>
<evidence type="ECO:0000256" key="2">
    <source>
        <dbReference type="ARBA" id="ARBA00008163"/>
    </source>
</evidence>
<evidence type="ECO:0000256" key="7">
    <source>
        <dbReference type="ARBA" id="ARBA00023237"/>
    </source>
</evidence>
<dbReference type="Proteomes" id="UP001359886">
    <property type="component" value="Unassembled WGS sequence"/>
</dbReference>
<evidence type="ECO:0000256" key="8">
    <source>
        <dbReference type="SAM" id="SignalP"/>
    </source>
</evidence>
<protein>
    <submittedName>
        <fullName evidence="9">Outer membrane protein transport protein</fullName>
    </submittedName>
</protein>
<keyword evidence="5 8" id="KW-0732">Signal</keyword>
<comment type="caution">
    <text evidence="9">The sequence shown here is derived from an EMBL/GenBank/DDBJ whole genome shotgun (WGS) entry which is preliminary data.</text>
</comment>
<sequence length="418" mass="45612">MNRIYAVGLVVGMLVSFDAAATNGYFSHGWGTISMGMAGAGTAWSQDSLAAAANPAGMAFVGDRVDVGAEWFSPRREYAVEGGMTAPPPGTFFLEPGKVTSNAEHFIIPDFGYNRQISERHTVGLTIFANGGMRTDYPKSTFCPPCADGDTGVDLAQVFIAPTWTFRFAEDQALGVSPIIAWQRFEIENVGSFAPFSSDPQNLSDRGFDKSWGFGLQIGWQGALGAGVRGGISYRSKIYMQAFNRYRGLFAEQGDFDIPPMINAGLAWKFTPNQHLLLDIQHVAYSEIDAVGNPMLPHLQLARLGDDDGAGFGWDDVTTLKLGWQWDPNERHAWRAGVSYGEQPIPDSEVLFNILAPGVPEWHFTGGFTHRFERLELSGMVFYAPSKSVTGNNPLGPGQEITLRMYQVGASVSLGWKL</sequence>
<reference evidence="9 10" key="1">
    <citation type="submission" date="2024-02" db="EMBL/GenBank/DDBJ databases">
        <title>A novel Wenzhouxiangellaceae bacterium, isolated from coastal sediments.</title>
        <authorList>
            <person name="Du Z.-J."/>
            <person name="Ye Y.-Q."/>
            <person name="Zhang X.-Y."/>
        </authorList>
    </citation>
    <scope>NUCLEOTIDE SEQUENCE [LARGE SCALE GENOMIC DNA]</scope>
    <source>
        <strain evidence="9 10">CH-27</strain>
    </source>
</reference>
<feature type="chain" id="PRO_5043813211" evidence="8">
    <location>
        <begin position="22"/>
        <end position="418"/>
    </location>
</feature>
<dbReference type="GO" id="GO:0015483">
    <property type="term" value="F:long-chain fatty acid transporting porin activity"/>
    <property type="evidence" value="ECO:0007669"/>
    <property type="project" value="TreeGrafter"/>
</dbReference>
<gene>
    <name evidence="9" type="ORF">V3330_18145</name>
</gene>
<dbReference type="PANTHER" id="PTHR35093">
    <property type="entry name" value="OUTER MEMBRANE PROTEIN NMB0088-RELATED"/>
    <property type="match status" value="1"/>
</dbReference>
<dbReference type="PANTHER" id="PTHR35093:SF8">
    <property type="entry name" value="OUTER MEMBRANE PROTEIN NMB0088-RELATED"/>
    <property type="match status" value="1"/>
</dbReference>
<evidence type="ECO:0000256" key="1">
    <source>
        <dbReference type="ARBA" id="ARBA00004571"/>
    </source>
</evidence>
<keyword evidence="10" id="KW-1185">Reference proteome</keyword>
<organism evidence="9 10">
    <name type="scientific">Elongatibacter sediminis</name>
    <dbReference type="NCBI Taxonomy" id="3119006"/>
    <lineage>
        <taxon>Bacteria</taxon>
        <taxon>Pseudomonadati</taxon>
        <taxon>Pseudomonadota</taxon>
        <taxon>Gammaproteobacteria</taxon>
        <taxon>Chromatiales</taxon>
        <taxon>Wenzhouxiangellaceae</taxon>
        <taxon>Elongatibacter</taxon>
    </lineage>
</organism>
<dbReference type="SUPFAM" id="SSF56935">
    <property type="entry name" value="Porins"/>
    <property type="match status" value="1"/>
</dbReference>
<proteinExistence type="inferred from homology"/>
<evidence type="ECO:0000256" key="3">
    <source>
        <dbReference type="ARBA" id="ARBA00022452"/>
    </source>
</evidence>
<comment type="similarity">
    <text evidence="2">Belongs to the OmpP1/FadL family.</text>
</comment>
<dbReference type="RefSeq" id="WP_354696876.1">
    <property type="nucleotide sequence ID" value="NZ_JAZHOG010000015.1"/>
</dbReference>
<dbReference type="AlphaFoldDB" id="A0AAW9RKP1"/>
<comment type="subcellular location">
    <subcellularLocation>
        <location evidence="1">Cell outer membrane</location>
        <topology evidence="1">Multi-pass membrane protein</topology>
    </subcellularLocation>
</comment>
<dbReference type="InterPro" id="IPR005017">
    <property type="entry name" value="OMPP1/FadL/TodX"/>
</dbReference>
<keyword evidence="4" id="KW-0812">Transmembrane</keyword>
<dbReference type="GO" id="GO:0009279">
    <property type="term" value="C:cell outer membrane"/>
    <property type="evidence" value="ECO:0007669"/>
    <property type="project" value="UniProtKB-SubCell"/>
</dbReference>
<dbReference type="EMBL" id="JAZHOG010000015">
    <property type="protein sequence ID" value="MEJ8569554.1"/>
    <property type="molecule type" value="Genomic_DNA"/>
</dbReference>
<evidence type="ECO:0000256" key="5">
    <source>
        <dbReference type="ARBA" id="ARBA00022729"/>
    </source>
</evidence>
<dbReference type="Gene3D" id="2.40.160.60">
    <property type="entry name" value="Outer membrane protein transport protein (OMPP1/FadL/TodX)"/>
    <property type="match status" value="1"/>
</dbReference>
<accession>A0AAW9RKP1</accession>
<feature type="signal peptide" evidence="8">
    <location>
        <begin position="1"/>
        <end position="21"/>
    </location>
</feature>
<keyword evidence="7" id="KW-0998">Cell outer membrane</keyword>
<keyword evidence="3" id="KW-1134">Transmembrane beta strand</keyword>
<evidence type="ECO:0000313" key="9">
    <source>
        <dbReference type="EMBL" id="MEJ8569554.1"/>
    </source>
</evidence>